<gene>
    <name evidence="1" type="ORF">BDQ12DRAFT_613744</name>
</gene>
<sequence>FDGFDLYKWIVLQLPQIPQANQNDLVNIVRSSPPIAPHGRCRAEPAHLDFALVRTAKQNERKKDTALEGLRVAHVRVLFRLPAIYQVKSMHPLAYVEWFTLFGPIDAPTGMYSIKPSTRNHHPYGKIIKVNRIVQSCHLHPKFGRVKDPGWTAENVTERCKGFHVSPYSDIHAFCLFKLDMRST</sequence>
<evidence type="ECO:0000313" key="2">
    <source>
        <dbReference type="Proteomes" id="UP000308652"/>
    </source>
</evidence>
<organism evidence="1 2">
    <name type="scientific">Crucibulum laeve</name>
    <dbReference type="NCBI Taxonomy" id="68775"/>
    <lineage>
        <taxon>Eukaryota</taxon>
        <taxon>Fungi</taxon>
        <taxon>Dikarya</taxon>
        <taxon>Basidiomycota</taxon>
        <taxon>Agaricomycotina</taxon>
        <taxon>Agaricomycetes</taxon>
        <taxon>Agaricomycetidae</taxon>
        <taxon>Agaricales</taxon>
        <taxon>Agaricineae</taxon>
        <taxon>Nidulariaceae</taxon>
        <taxon>Crucibulum</taxon>
    </lineage>
</organism>
<dbReference type="AlphaFoldDB" id="A0A5C3LPY5"/>
<proteinExistence type="predicted"/>
<keyword evidence="2" id="KW-1185">Reference proteome</keyword>
<accession>A0A5C3LPY5</accession>
<feature type="non-terminal residue" evidence="1">
    <location>
        <position position="1"/>
    </location>
</feature>
<dbReference type="STRING" id="68775.A0A5C3LPY5"/>
<dbReference type="EMBL" id="ML213633">
    <property type="protein sequence ID" value="TFK34353.1"/>
    <property type="molecule type" value="Genomic_DNA"/>
</dbReference>
<dbReference type="OrthoDB" id="3244185at2759"/>
<reference evidence="1 2" key="1">
    <citation type="journal article" date="2019" name="Nat. Ecol. Evol.">
        <title>Megaphylogeny resolves global patterns of mushroom evolution.</title>
        <authorList>
            <person name="Varga T."/>
            <person name="Krizsan K."/>
            <person name="Foldi C."/>
            <person name="Dima B."/>
            <person name="Sanchez-Garcia M."/>
            <person name="Sanchez-Ramirez S."/>
            <person name="Szollosi G.J."/>
            <person name="Szarkandi J.G."/>
            <person name="Papp V."/>
            <person name="Albert L."/>
            <person name="Andreopoulos W."/>
            <person name="Angelini C."/>
            <person name="Antonin V."/>
            <person name="Barry K.W."/>
            <person name="Bougher N.L."/>
            <person name="Buchanan P."/>
            <person name="Buyck B."/>
            <person name="Bense V."/>
            <person name="Catcheside P."/>
            <person name="Chovatia M."/>
            <person name="Cooper J."/>
            <person name="Damon W."/>
            <person name="Desjardin D."/>
            <person name="Finy P."/>
            <person name="Geml J."/>
            <person name="Haridas S."/>
            <person name="Hughes K."/>
            <person name="Justo A."/>
            <person name="Karasinski D."/>
            <person name="Kautmanova I."/>
            <person name="Kiss B."/>
            <person name="Kocsube S."/>
            <person name="Kotiranta H."/>
            <person name="LaButti K.M."/>
            <person name="Lechner B.E."/>
            <person name="Liimatainen K."/>
            <person name="Lipzen A."/>
            <person name="Lukacs Z."/>
            <person name="Mihaltcheva S."/>
            <person name="Morgado L.N."/>
            <person name="Niskanen T."/>
            <person name="Noordeloos M.E."/>
            <person name="Ohm R.A."/>
            <person name="Ortiz-Santana B."/>
            <person name="Ovrebo C."/>
            <person name="Racz N."/>
            <person name="Riley R."/>
            <person name="Savchenko A."/>
            <person name="Shiryaev A."/>
            <person name="Soop K."/>
            <person name="Spirin V."/>
            <person name="Szebenyi C."/>
            <person name="Tomsovsky M."/>
            <person name="Tulloss R.E."/>
            <person name="Uehling J."/>
            <person name="Grigoriev I.V."/>
            <person name="Vagvolgyi C."/>
            <person name="Papp T."/>
            <person name="Martin F.M."/>
            <person name="Miettinen O."/>
            <person name="Hibbett D.S."/>
            <person name="Nagy L.G."/>
        </authorList>
    </citation>
    <scope>NUCLEOTIDE SEQUENCE [LARGE SCALE GENOMIC DNA]</scope>
    <source>
        <strain evidence="1 2">CBS 166.37</strain>
    </source>
</reference>
<evidence type="ECO:0000313" key="1">
    <source>
        <dbReference type="EMBL" id="TFK34353.1"/>
    </source>
</evidence>
<name>A0A5C3LPY5_9AGAR</name>
<protein>
    <submittedName>
        <fullName evidence="1">Uncharacterized protein</fullName>
    </submittedName>
</protein>
<dbReference type="Proteomes" id="UP000308652">
    <property type="component" value="Unassembled WGS sequence"/>
</dbReference>